<dbReference type="Proteomes" id="UP000011529">
    <property type="component" value="Unassembled WGS sequence"/>
</dbReference>
<accession>M2B0S0</accession>
<feature type="domain" description="Tll0287-like" evidence="1">
    <location>
        <begin position="87"/>
        <end position="238"/>
    </location>
</feature>
<sequence length="240" mass="26016">MMKFKDSTMQLNACLRKLFRTGGHPVLIHHPGGRLKFAIKRSLISVAALLLIVTAAGCRKESGPIASQPADSTESSRVIVEGQTPSEAQKQAMLAAKEALFTRLSGRLMKAMGGQGPAAAISVCQQEAPQIADEVSTEHNLRIGRTGVRLRNQNNEPPVWAKSLTDNETDTPQFVVLDNEDAAALLPIKLQAHCLMCHGPKDQIAPVIQDQLAKLYPADEATGFNEGDLRGWFWIEMPGG</sequence>
<name>M2B0S0_9BACT</name>
<organism evidence="2 3">
    <name type="scientific">Rhodopirellula europaea 6C</name>
    <dbReference type="NCBI Taxonomy" id="1263867"/>
    <lineage>
        <taxon>Bacteria</taxon>
        <taxon>Pseudomonadati</taxon>
        <taxon>Planctomycetota</taxon>
        <taxon>Planctomycetia</taxon>
        <taxon>Pirellulales</taxon>
        <taxon>Pirellulaceae</taxon>
        <taxon>Rhodopirellula</taxon>
    </lineage>
</organism>
<evidence type="ECO:0000259" key="1">
    <source>
        <dbReference type="Pfam" id="PF11845"/>
    </source>
</evidence>
<evidence type="ECO:0000313" key="3">
    <source>
        <dbReference type="Proteomes" id="UP000011529"/>
    </source>
</evidence>
<reference evidence="2" key="2">
    <citation type="journal article" date="2013" name="Mar. Genomics">
        <title>Expression of sulfatases in Rhodopirellula baltica and the diversity of sulfatases in the genus Rhodopirellula.</title>
        <authorList>
            <person name="Wegner C.E."/>
            <person name="Richter-Heitmann T."/>
            <person name="Klindworth A."/>
            <person name="Klockow C."/>
            <person name="Richter M."/>
            <person name="Achstetter T."/>
            <person name="Glockner F.O."/>
            <person name="Harder J."/>
        </authorList>
    </citation>
    <scope>NUCLEOTIDE SEQUENCE [LARGE SCALE GENOMIC DNA]</scope>
    <source>
        <strain evidence="2">6C</strain>
    </source>
</reference>
<dbReference type="EMBL" id="ANMO01000041">
    <property type="protein sequence ID" value="EMB18477.1"/>
    <property type="molecule type" value="Genomic_DNA"/>
</dbReference>
<proteinExistence type="predicted"/>
<reference evidence="2" key="1">
    <citation type="submission" date="2012-11" db="EMBL/GenBank/DDBJ databases">
        <title>Permanent draft genomes of Rhodopirellula europaea strain SH398 and 6C.</title>
        <authorList>
            <person name="Richter M."/>
            <person name="Richter-Heitmann T."/>
            <person name="Frank C."/>
            <person name="Harder J."/>
            <person name="Glockner F.O."/>
        </authorList>
    </citation>
    <scope>NUCLEOTIDE SEQUENCE</scope>
    <source>
        <strain evidence="2">6C</strain>
    </source>
</reference>
<comment type="caution">
    <text evidence="2">The sequence shown here is derived from an EMBL/GenBank/DDBJ whole genome shotgun (WGS) entry which is preliminary data.</text>
</comment>
<keyword evidence="3" id="KW-1185">Reference proteome</keyword>
<dbReference type="PATRIC" id="fig|1263867.3.peg.845"/>
<protein>
    <submittedName>
        <fullName evidence="2">Cytochrome c family protein</fullName>
    </submittedName>
</protein>
<dbReference type="InterPro" id="IPR021796">
    <property type="entry name" value="Tll0287-like_dom"/>
</dbReference>
<dbReference type="AlphaFoldDB" id="M2B0S0"/>
<gene>
    <name evidence="2" type="ORF">RE6C_00791</name>
</gene>
<dbReference type="Pfam" id="PF11845">
    <property type="entry name" value="Tll0287-like"/>
    <property type="match status" value="1"/>
</dbReference>
<evidence type="ECO:0000313" key="2">
    <source>
        <dbReference type="EMBL" id="EMB18477.1"/>
    </source>
</evidence>